<name>A0A7J7J4J7_BUGNE</name>
<feature type="region of interest" description="Disordered" evidence="1">
    <location>
        <begin position="457"/>
        <end position="575"/>
    </location>
</feature>
<feature type="compositionally biased region" description="Low complexity" evidence="1">
    <location>
        <begin position="481"/>
        <end position="492"/>
    </location>
</feature>
<evidence type="ECO:0000256" key="1">
    <source>
        <dbReference type="SAM" id="MobiDB-lite"/>
    </source>
</evidence>
<feature type="compositionally biased region" description="Basic and acidic residues" evidence="1">
    <location>
        <begin position="515"/>
        <end position="531"/>
    </location>
</feature>
<feature type="compositionally biased region" description="Polar residues" evidence="1">
    <location>
        <begin position="255"/>
        <end position="267"/>
    </location>
</feature>
<accession>A0A7J7J4J7</accession>
<evidence type="ECO:0000313" key="3">
    <source>
        <dbReference type="Proteomes" id="UP000593567"/>
    </source>
</evidence>
<feature type="region of interest" description="Disordered" evidence="1">
    <location>
        <begin position="255"/>
        <end position="298"/>
    </location>
</feature>
<evidence type="ECO:0000313" key="2">
    <source>
        <dbReference type="EMBL" id="KAF6020644.1"/>
    </source>
</evidence>
<feature type="compositionally biased region" description="Polar residues" evidence="1">
    <location>
        <begin position="177"/>
        <end position="192"/>
    </location>
</feature>
<feature type="region of interest" description="Disordered" evidence="1">
    <location>
        <begin position="160"/>
        <end position="192"/>
    </location>
</feature>
<dbReference type="Proteomes" id="UP000593567">
    <property type="component" value="Unassembled WGS sequence"/>
</dbReference>
<protein>
    <submittedName>
        <fullName evidence="2">Uncharacterized protein</fullName>
    </submittedName>
</protein>
<sequence>MSTQQFYLAFNRPIAKTIIQEDSLSSEMTDCIMKPSRRKYRHPIYTTCGDGNKRSGKKPNEAQKSQVQKYRKRYQPLRNSVKLEVTTSPTIKRHGTKFKCKEVKHQYASDSKSDIKHVQTCTHSSKQLDQSHPHTYPRKKIQLADCSTAESCLDYKHPANKVDRKSCGHKSKKKEQPSSVGKSSHPANQTQRLVFKPKINMPSYGNKLYRKEMFSPQVKVQPLETENEILNLDEIERFINQKDEPHCMLDHLDQQQLSQRKSLQETQLRAKRRRAKRHRDKTHKSSRKHRPSSSTNSIHEAIWKAIHSIGESMKTKQQDAPPISTSNHPVNIHIENNKPQTTKKYKQSALAPKSLKPNTTDEQRVKRCDAYNDSTQRNLTDMLVNWKQQDQSKLDNQVLSNTSKYPKCRRMKVALLPPVDEAEYRIPSTVPYTGDRSTKEIRVPRRSEEPIKVETIPKNDDAAVKPDIPKNLTKPSKNKQKVSSTKFSTKKSSTAKREVNNDTTRKVEVVPQIEKTQDSDKITEDPDKITEDLSNIIEAIPSADKKPSSTKDAEAKNQEQADTPRSQDDGIFMSF</sequence>
<reference evidence="2" key="1">
    <citation type="submission" date="2020-06" db="EMBL/GenBank/DDBJ databases">
        <title>Draft genome of Bugula neritina, a colonial animal packing powerful symbionts and potential medicines.</title>
        <authorList>
            <person name="Rayko M."/>
        </authorList>
    </citation>
    <scope>NUCLEOTIDE SEQUENCE [LARGE SCALE GENOMIC DNA]</scope>
    <source>
        <strain evidence="2">Kwan_BN1</strain>
    </source>
</reference>
<gene>
    <name evidence="2" type="ORF">EB796_021042</name>
</gene>
<feature type="compositionally biased region" description="Basic and acidic residues" evidence="1">
    <location>
        <begin position="457"/>
        <end position="468"/>
    </location>
</feature>
<feature type="region of interest" description="Disordered" evidence="1">
    <location>
        <begin position="46"/>
        <end position="71"/>
    </location>
</feature>
<feature type="compositionally biased region" description="Basic and acidic residues" evidence="1">
    <location>
        <begin position="543"/>
        <end position="559"/>
    </location>
</feature>
<feature type="compositionally biased region" description="Basic residues" evidence="1">
    <location>
        <begin position="269"/>
        <end position="291"/>
    </location>
</feature>
<dbReference type="EMBL" id="VXIV02003155">
    <property type="protein sequence ID" value="KAF6020644.1"/>
    <property type="molecule type" value="Genomic_DNA"/>
</dbReference>
<feature type="compositionally biased region" description="Basic and acidic residues" evidence="1">
    <location>
        <begin position="495"/>
        <end position="508"/>
    </location>
</feature>
<keyword evidence="3" id="KW-1185">Reference proteome</keyword>
<dbReference type="AlphaFoldDB" id="A0A7J7J4J7"/>
<organism evidence="2 3">
    <name type="scientific">Bugula neritina</name>
    <name type="common">Brown bryozoan</name>
    <name type="synonym">Sertularia neritina</name>
    <dbReference type="NCBI Taxonomy" id="10212"/>
    <lineage>
        <taxon>Eukaryota</taxon>
        <taxon>Metazoa</taxon>
        <taxon>Spiralia</taxon>
        <taxon>Lophotrochozoa</taxon>
        <taxon>Bryozoa</taxon>
        <taxon>Gymnolaemata</taxon>
        <taxon>Cheilostomatida</taxon>
        <taxon>Flustrina</taxon>
        <taxon>Buguloidea</taxon>
        <taxon>Bugulidae</taxon>
        <taxon>Bugula</taxon>
    </lineage>
</organism>
<proteinExistence type="predicted"/>
<comment type="caution">
    <text evidence="2">The sequence shown here is derived from an EMBL/GenBank/DDBJ whole genome shotgun (WGS) entry which is preliminary data.</text>
</comment>